<dbReference type="InterPro" id="IPR019775">
    <property type="entry name" value="WD40_repeat_CS"/>
</dbReference>
<dbReference type="AlphaFoldDB" id="B0C7J8"/>
<dbReference type="InterPro" id="IPR002182">
    <property type="entry name" value="NB-ARC"/>
</dbReference>
<dbReference type="InterPro" id="IPR027417">
    <property type="entry name" value="P-loop_NTPase"/>
</dbReference>
<dbReference type="eggNOG" id="COG2319">
    <property type="taxonomic scope" value="Bacteria"/>
</dbReference>
<dbReference type="SUPFAM" id="SSF52540">
    <property type="entry name" value="P-loop containing nucleoside triphosphate hydrolases"/>
    <property type="match status" value="1"/>
</dbReference>
<feature type="repeat" description="WD" evidence="4">
    <location>
        <begin position="1020"/>
        <end position="1061"/>
    </location>
</feature>
<keyword evidence="3" id="KW-0677">Repeat</keyword>
<feature type="repeat" description="WD" evidence="4">
    <location>
        <begin position="1104"/>
        <end position="1150"/>
    </location>
</feature>
<feature type="repeat" description="WD" evidence="4">
    <location>
        <begin position="894"/>
        <end position="935"/>
    </location>
</feature>
<dbReference type="InterPro" id="IPR001680">
    <property type="entry name" value="WD40_rpt"/>
</dbReference>
<dbReference type="InterPro" id="IPR020472">
    <property type="entry name" value="WD40_PAC1"/>
</dbReference>
<feature type="compositionally biased region" description="Low complexity" evidence="5">
    <location>
        <begin position="76"/>
        <end position="87"/>
    </location>
</feature>
<dbReference type="PANTHER" id="PTHR44019">
    <property type="entry name" value="WD REPEAT-CONTAINING PROTEIN 55"/>
    <property type="match status" value="1"/>
</dbReference>
<evidence type="ECO:0000256" key="5">
    <source>
        <dbReference type="SAM" id="MobiDB-lite"/>
    </source>
</evidence>
<dbReference type="eggNOG" id="COG3903">
    <property type="taxonomic scope" value="Bacteria"/>
</dbReference>
<dbReference type="SUPFAM" id="SSF47413">
    <property type="entry name" value="lambda repressor-like DNA-binding domains"/>
    <property type="match status" value="1"/>
</dbReference>
<feature type="repeat" description="WD" evidence="4">
    <location>
        <begin position="852"/>
        <end position="893"/>
    </location>
</feature>
<dbReference type="GO" id="GO:0043531">
    <property type="term" value="F:ADP binding"/>
    <property type="evidence" value="ECO:0007669"/>
    <property type="project" value="InterPro"/>
</dbReference>
<dbReference type="HOGENOM" id="CLU_005071_2_0_3"/>
<dbReference type="SUPFAM" id="SSF50978">
    <property type="entry name" value="WD40 repeat-like"/>
    <property type="match status" value="2"/>
</dbReference>
<dbReference type="InterPro" id="IPR010982">
    <property type="entry name" value="Lambda_DNA-bd_dom_sf"/>
</dbReference>
<feature type="region of interest" description="Disordered" evidence="5">
    <location>
        <begin position="76"/>
        <end position="97"/>
    </location>
</feature>
<keyword evidence="2 4" id="KW-0853">WD repeat</keyword>
<evidence type="ECO:0000313" key="7">
    <source>
        <dbReference type="EMBL" id="ABW25258.1"/>
    </source>
</evidence>
<proteinExistence type="predicted"/>
<dbReference type="Pfam" id="PF00931">
    <property type="entry name" value="NB-ARC"/>
    <property type="match status" value="1"/>
</dbReference>
<dbReference type="STRING" id="329726.AM1_0172"/>
<sequence>MSRSLSVRSDCIARTKVVLKRSGFHSQRSLAEYVGFSLSTVSNFLRGKPVDFATFVELCEQLNLDWQTVADLGDPVQKSSSQLQSPPSQSPTPPANFQDWGEAIDVSRFYGRSADLVTLHTWIQTDQCRLITILGMGGVGKTSLAVKLAQELQDQYDTVIFRSLRNAPAVESLLSQLIQVLSHHQETRVFESIADLLSRLVQHLQERRCLLILDNVESILEDCNRAGVYRAGYEGYGQLFKIVGETYHQSCLLLTSREKPQGLNGLEGDKLPVRCHQIQGLSTQAGREIFSAIGTYRGGEEDWSTLIERYTGNPLALKIVATFIRDVFDSNLSHFLSFLQQEPFIFDDIQDLLSQQFQRLSAHEAEVLYWLAIHREPVSYQDIQADILSPTALGELLQTVAALQNRSLIEKSDHFFTLQPVVMEYMTVQLIQEVSTSIQQHQINWLAQYPLVKAQAPVSVVETQRCLIVQPIVDRLLATFGTPEAIIEHIFALIPQLQEQVHLEKGYFCSNLLHLAKVMKVDMSGRDFSEMTIRQADLQGMVLHSTNFANVKFFDSTFSEILDEVKAVAFSPDGRYLAIADQDCKVRVWCAHTYQQLWVGHEHQNAVLSVSFSPDNQTLASASADHTLKLWNAEAGNCLYTFHGHDSEVCAVAFSPDGQLLASGSRDTTLKIWEVNDYTCLQTLAGHQQAIFTVAFSPDNSRIASGSSDKTIKLWDVDEGTCQHTLHGHNNWIMSVAFCPQTQRLASCSTDSTIKLWDGDSGELLQTLRGHRNWVNSLAFSPDGSSLVSGSGDQTIKLWDVNQGHCLHTLTGHHHGIFAIAFHPNEHLVVSGSLDQTVRLWDVDTGNCLKVLTGYTNRIFAVACSPDGQTIASGSFDQSIRLWDRKEGSLLRSLKGHHQPIYSLAFSPNGEILASGGGDYAIKLWHYHSGQCISALTGHRGWIYGLAYSPDGNWLVSGASDHVIKVWSLNSEACTMTLMGHQTWIWSVAVSPNSQYIASGSGDRTIRLWDLQTGENIHTLKGHKDRVFSVAFSPDGQLVVSGSFDHTIKIWDVQTGQCLQTLTGHTNGIYTVAFSPEGKTLASGSLDQTIKLWELETGDCIGMFEGHENEVRSLAFLPPLSHADPPQIASGSQDQTLRIWQMNSRACQKILKVKPLYDGMNIAGAMGLTKAQKASLKALGACEHFMADTLE</sequence>
<dbReference type="PROSITE" id="PS50294">
    <property type="entry name" value="WD_REPEATS_REGION"/>
    <property type="match status" value="14"/>
</dbReference>
<dbReference type="PROSITE" id="PS50943">
    <property type="entry name" value="HTH_CROC1"/>
    <property type="match status" value="1"/>
</dbReference>
<evidence type="ECO:0000313" key="8">
    <source>
        <dbReference type="Proteomes" id="UP000000268"/>
    </source>
</evidence>
<feature type="repeat" description="WD" evidence="4">
    <location>
        <begin position="600"/>
        <end position="641"/>
    </location>
</feature>
<feature type="repeat" description="WD" evidence="4">
    <location>
        <begin position="936"/>
        <end position="977"/>
    </location>
</feature>
<dbReference type="Gene3D" id="2.130.10.10">
    <property type="entry name" value="YVTN repeat-like/Quinoprotein amine dehydrogenase"/>
    <property type="match status" value="6"/>
</dbReference>
<feature type="repeat" description="WD" evidence="4">
    <location>
        <begin position="768"/>
        <end position="809"/>
    </location>
</feature>
<dbReference type="Pfam" id="PF25173">
    <property type="entry name" value="Beta-prop_WDR3_1st"/>
    <property type="match status" value="1"/>
</dbReference>
<dbReference type="InterPro" id="IPR036322">
    <property type="entry name" value="WD40_repeat_dom_sf"/>
</dbReference>
<dbReference type="SMART" id="SM00320">
    <property type="entry name" value="WD40"/>
    <property type="match status" value="14"/>
</dbReference>
<feature type="repeat" description="WD" evidence="4">
    <location>
        <begin position="810"/>
        <end position="851"/>
    </location>
</feature>
<dbReference type="CDD" id="cd00093">
    <property type="entry name" value="HTH_XRE"/>
    <property type="match status" value="1"/>
</dbReference>
<dbReference type="PROSITE" id="PS00678">
    <property type="entry name" value="WD_REPEATS_1"/>
    <property type="match status" value="8"/>
</dbReference>
<dbReference type="Pfam" id="PF00400">
    <property type="entry name" value="WD40"/>
    <property type="match status" value="6"/>
</dbReference>
<evidence type="ECO:0000256" key="4">
    <source>
        <dbReference type="PROSITE-ProRule" id="PRU00221"/>
    </source>
</evidence>
<dbReference type="InterPro" id="IPR056153">
    <property type="entry name" value="Beta-prop_IFT122_1st"/>
</dbReference>
<dbReference type="InterPro" id="IPR015943">
    <property type="entry name" value="WD40/YVTN_repeat-like_dom_sf"/>
</dbReference>
<feature type="repeat" description="WD" evidence="4">
    <location>
        <begin position="684"/>
        <end position="725"/>
    </location>
</feature>
<evidence type="ECO:0000256" key="1">
    <source>
        <dbReference type="ARBA" id="ARBA00019442"/>
    </source>
</evidence>
<dbReference type="FunFam" id="2.130.10.10:FF:000228">
    <property type="entry name" value="COMPASS-like H3K4 histone methylase component WDR5A"/>
    <property type="match status" value="2"/>
</dbReference>
<dbReference type="GO" id="GO:0003677">
    <property type="term" value="F:DNA binding"/>
    <property type="evidence" value="ECO:0007669"/>
    <property type="project" value="InterPro"/>
</dbReference>
<evidence type="ECO:0000256" key="3">
    <source>
        <dbReference type="ARBA" id="ARBA00022737"/>
    </source>
</evidence>
<dbReference type="SUPFAM" id="SSF141571">
    <property type="entry name" value="Pentapeptide repeat-like"/>
    <property type="match status" value="1"/>
</dbReference>
<dbReference type="KEGG" id="amr:AM1_0172"/>
<feature type="repeat" description="WD" evidence="4">
    <location>
        <begin position="1062"/>
        <end position="1103"/>
    </location>
</feature>
<organism evidence="7 8">
    <name type="scientific">Acaryochloris marina (strain MBIC 11017)</name>
    <dbReference type="NCBI Taxonomy" id="329726"/>
    <lineage>
        <taxon>Bacteria</taxon>
        <taxon>Bacillati</taxon>
        <taxon>Cyanobacteriota</taxon>
        <taxon>Cyanophyceae</taxon>
        <taxon>Acaryochloridales</taxon>
        <taxon>Acaryochloridaceae</taxon>
        <taxon>Acaryochloris</taxon>
    </lineage>
</organism>
<dbReference type="Pfam" id="PF23381">
    <property type="entry name" value="Beta-prop_IFT122_1st"/>
    <property type="match status" value="1"/>
</dbReference>
<evidence type="ECO:0000256" key="2">
    <source>
        <dbReference type="ARBA" id="ARBA00022574"/>
    </source>
</evidence>
<gene>
    <name evidence="7" type="ordered locus">AM1_0172</name>
</gene>
<dbReference type="PRINTS" id="PR00320">
    <property type="entry name" value="GPROTEINBRPT"/>
</dbReference>
<name>B0C7J8_ACAM1</name>
<dbReference type="InterPro" id="IPR001387">
    <property type="entry name" value="Cro/C1-type_HTH"/>
</dbReference>
<feature type="repeat" description="WD" evidence="4">
    <location>
        <begin position="642"/>
        <end position="683"/>
    </location>
</feature>
<evidence type="ECO:0000259" key="6">
    <source>
        <dbReference type="PROSITE" id="PS50943"/>
    </source>
</evidence>
<protein>
    <recommendedName>
        <fullName evidence="1">Intraflagellar transport protein 122 homolog</fullName>
    </recommendedName>
</protein>
<dbReference type="PRINTS" id="PR00364">
    <property type="entry name" value="DISEASERSIST"/>
</dbReference>
<feature type="repeat" description="WD" evidence="4">
    <location>
        <begin position="978"/>
        <end position="1019"/>
    </location>
</feature>
<dbReference type="OrthoDB" id="434800at2"/>
<feature type="repeat" description="WD" evidence="4">
    <location>
        <begin position="558"/>
        <end position="589"/>
    </location>
</feature>
<reference evidence="7 8" key="1">
    <citation type="journal article" date="2008" name="Proc. Natl. Acad. Sci. U.S.A.">
        <title>Niche adaptation and genome expansion in the chlorophyll d-producing cyanobacterium Acaryochloris marina.</title>
        <authorList>
            <person name="Swingley W.D."/>
            <person name="Chen M."/>
            <person name="Cheung P.C."/>
            <person name="Conrad A.L."/>
            <person name="Dejesa L.C."/>
            <person name="Hao J."/>
            <person name="Honchak B.M."/>
            <person name="Karbach L.E."/>
            <person name="Kurdoglu A."/>
            <person name="Lahiri S."/>
            <person name="Mastrian S.D."/>
            <person name="Miyashita H."/>
            <person name="Page L."/>
            <person name="Ramakrishna P."/>
            <person name="Satoh S."/>
            <person name="Sattley W.M."/>
            <person name="Shimada Y."/>
            <person name="Taylor H.L."/>
            <person name="Tomo T."/>
            <person name="Tsuchiya T."/>
            <person name="Wang Z.T."/>
            <person name="Raymond J."/>
            <person name="Mimuro M."/>
            <person name="Blankenship R.E."/>
            <person name="Touchman J.W."/>
        </authorList>
    </citation>
    <scope>NUCLEOTIDE SEQUENCE [LARGE SCALE GENOMIC DNA]</scope>
    <source>
        <strain evidence="8">MBIC 11017</strain>
    </source>
</reference>
<accession>B0C7J8</accession>
<feature type="repeat" description="WD" evidence="4">
    <location>
        <begin position="726"/>
        <end position="767"/>
    </location>
</feature>
<dbReference type="PANTHER" id="PTHR44019:SF8">
    <property type="entry name" value="POC1 CENTRIOLAR PROTEIN HOMOLOG"/>
    <property type="match status" value="1"/>
</dbReference>
<dbReference type="Gene3D" id="3.40.50.300">
    <property type="entry name" value="P-loop containing nucleotide triphosphate hydrolases"/>
    <property type="match status" value="1"/>
</dbReference>
<dbReference type="RefSeq" id="WP_012160871.1">
    <property type="nucleotide sequence ID" value="NC_009925.1"/>
</dbReference>
<keyword evidence="8" id="KW-1185">Reference proteome</keyword>
<dbReference type="Proteomes" id="UP000000268">
    <property type="component" value="Chromosome"/>
</dbReference>
<feature type="domain" description="HTH cro/C1-type" evidence="6">
    <location>
        <begin position="26"/>
        <end position="69"/>
    </location>
</feature>
<dbReference type="CDD" id="cd00200">
    <property type="entry name" value="WD40"/>
    <property type="match status" value="2"/>
</dbReference>
<dbReference type="EMBL" id="CP000828">
    <property type="protein sequence ID" value="ABW25258.1"/>
    <property type="molecule type" value="Genomic_DNA"/>
</dbReference>
<dbReference type="PROSITE" id="PS50082">
    <property type="entry name" value="WD_REPEATS_2"/>
    <property type="match status" value="14"/>
</dbReference>
<dbReference type="CDD" id="cd01120">
    <property type="entry name" value="RecA-like_superfamily"/>
    <property type="match status" value="1"/>
</dbReference>
<dbReference type="InterPro" id="IPR050505">
    <property type="entry name" value="WDR55/POC1"/>
</dbReference>